<dbReference type="Proteomes" id="UP000828941">
    <property type="component" value="Chromosome 9"/>
</dbReference>
<accession>A0ACB9MIK5</accession>
<gene>
    <name evidence="1" type="ORF">L6164_023353</name>
</gene>
<reference evidence="1 2" key="1">
    <citation type="journal article" date="2022" name="DNA Res.">
        <title>Chromosomal-level genome assembly of the orchid tree Bauhinia variegata (Leguminosae; Cercidoideae) supports the allotetraploid origin hypothesis of Bauhinia.</title>
        <authorList>
            <person name="Zhong Y."/>
            <person name="Chen Y."/>
            <person name="Zheng D."/>
            <person name="Pang J."/>
            <person name="Liu Y."/>
            <person name="Luo S."/>
            <person name="Meng S."/>
            <person name="Qian L."/>
            <person name="Wei D."/>
            <person name="Dai S."/>
            <person name="Zhou R."/>
        </authorList>
    </citation>
    <scope>NUCLEOTIDE SEQUENCE [LARGE SCALE GENOMIC DNA]</scope>
    <source>
        <strain evidence="1">BV-YZ2020</strain>
    </source>
</reference>
<sequence length="136" mass="15130">MSFPSLLFIVFFVCLSKYPCTARHLVAVDEISNVQSNIHGKVARNVKKHSVESSVEAEKEGIKSIGGAMTQRSKTTNAVDDIKKFKSSSEQEDLLGQAPAKLVVSVSWLLPHKEQDQNPGFYSDYSRPRTRPPSHN</sequence>
<protein>
    <submittedName>
        <fullName evidence="1">Uncharacterized protein</fullName>
    </submittedName>
</protein>
<evidence type="ECO:0000313" key="1">
    <source>
        <dbReference type="EMBL" id="KAI4323774.1"/>
    </source>
</evidence>
<comment type="caution">
    <text evidence="1">The sequence shown here is derived from an EMBL/GenBank/DDBJ whole genome shotgun (WGS) entry which is preliminary data.</text>
</comment>
<organism evidence="1 2">
    <name type="scientific">Bauhinia variegata</name>
    <name type="common">Purple orchid tree</name>
    <name type="synonym">Phanera variegata</name>
    <dbReference type="NCBI Taxonomy" id="167791"/>
    <lineage>
        <taxon>Eukaryota</taxon>
        <taxon>Viridiplantae</taxon>
        <taxon>Streptophyta</taxon>
        <taxon>Embryophyta</taxon>
        <taxon>Tracheophyta</taxon>
        <taxon>Spermatophyta</taxon>
        <taxon>Magnoliopsida</taxon>
        <taxon>eudicotyledons</taxon>
        <taxon>Gunneridae</taxon>
        <taxon>Pentapetalae</taxon>
        <taxon>rosids</taxon>
        <taxon>fabids</taxon>
        <taxon>Fabales</taxon>
        <taxon>Fabaceae</taxon>
        <taxon>Cercidoideae</taxon>
        <taxon>Cercideae</taxon>
        <taxon>Bauhiniinae</taxon>
        <taxon>Bauhinia</taxon>
    </lineage>
</organism>
<dbReference type="EMBL" id="CM039434">
    <property type="protein sequence ID" value="KAI4323774.1"/>
    <property type="molecule type" value="Genomic_DNA"/>
</dbReference>
<proteinExistence type="predicted"/>
<keyword evidence="2" id="KW-1185">Reference proteome</keyword>
<evidence type="ECO:0000313" key="2">
    <source>
        <dbReference type="Proteomes" id="UP000828941"/>
    </source>
</evidence>
<name>A0ACB9MIK5_BAUVA</name>